<dbReference type="SUPFAM" id="SSF52540">
    <property type="entry name" value="P-loop containing nucleoside triphosphate hydrolases"/>
    <property type="match status" value="1"/>
</dbReference>
<name>A0A560LEB1_9BRAD</name>
<evidence type="ECO:0000256" key="3">
    <source>
        <dbReference type="SAM" id="MobiDB-lite"/>
    </source>
</evidence>
<dbReference type="GO" id="GO:0005524">
    <property type="term" value="F:ATP binding"/>
    <property type="evidence" value="ECO:0007669"/>
    <property type="project" value="UniProtKB-KW"/>
</dbReference>
<dbReference type="AlphaFoldDB" id="A0A560LEB1"/>
<accession>A0A560LEB1</accession>
<keyword evidence="6" id="KW-1185">Reference proteome</keyword>
<feature type="compositionally biased region" description="Basic residues" evidence="3">
    <location>
        <begin position="1"/>
        <end position="17"/>
    </location>
</feature>
<dbReference type="InterPro" id="IPR041664">
    <property type="entry name" value="AAA_16"/>
</dbReference>
<evidence type="ECO:0000313" key="6">
    <source>
        <dbReference type="Proteomes" id="UP000321304"/>
    </source>
</evidence>
<dbReference type="EMBL" id="VITY01000010">
    <property type="protein sequence ID" value="TWB93529.1"/>
    <property type="molecule type" value="Genomic_DNA"/>
</dbReference>
<protein>
    <submittedName>
        <fullName evidence="5">AAA ATPase-like protein</fullName>
    </submittedName>
</protein>
<evidence type="ECO:0000256" key="1">
    <source>
        <dbReference type="ARBA" id="ARBA00022741"/>
    </source>
</evidence>
<dbReference type="Proteomes" id="UP000321304">
    <property type="component" value="Unassembled WGS sequence"/>
</dbReference>
<reference evidence="5 6" key="1">
    <citation type="submission" date="2019-06" db="EMBL/GenBank/DDBJ databases">
        <title>Genomic Encyclopedia of Type Strains, Phase IV (KMG-V): Genome sequencing to study the core and pangenomes of soil and plant-associated prokaryotes.</title>
        <authorList>
            <person name="Whitman W."/>
        </authorList>
    </citation>
    <scope>NUCLEOTIDE SEQUENCE [LARGE SCALE GENOMIC DNA]</scope>
    <source>
        <strain evidence="5 6">BR 10355</strain>
    </source>
</reference>
<evidence type="ECO:0000313" key="5">
    <source>
        <dbReference type="EMBL" id="TWB93529.1"/>
    </source>
</evidence>
<dbReference type="Pfam" id="PF13191">
    <property type="entry name" value="AAA_16"/>
    <property type="match status" value="1"/>
</dbReference>
<feature type="domain" description="Orc1-like AAA ATPase" evidence="4">
    <location>
        <begin position="33"/>
        <end position="192"/>
    </location>
</feature>
<gene>
    <name evidence="5" type="ORF">FBZ93_110133</name>
</gene>
<dbReference type="GO" id="GO:0005737">
    <property type="term" value="C:cytoplasm"/>
    <property type="evidence" value="ECO:0007669"/>
    <property type="project" value="TreeGrafter"/>
</dbReference>
<dbReference type="InterPro" id="IPR027417">
    <property type="entry name" value="P-loop_NTPase"/>
</dbReference>
<feature type="region of interest" description="Disordered" evidence="3">
    <location>
        <begin position="1"/>
        <end position="33"/>
    </location>
</feature>
<evidence type="ECO:0000256" key="2">
    <source>
        <dbReference type="ARBA" id="ARBA00022840"/>
    </source>
</evidence>
<proteinExistence type="predicted"/>
<dbReference type="Gene3D" id="3.40.50.300">
    <property type="entry name" value="P-loop containing nucleotide triphosphate hydrolases"/>
    <property type="match status" value="1"/>
</dbReference>
<comment type="caution">
    <text evidence="5">The sequence shown here is derived from an EMBL/GenBank/DDBJ whole genome shotgun (WGS) entry which is preliminary data.</text>
</comment>
<sequence length="664" mass="71879">MAKRHGRRMAKRLKKTALPRPKQREGVPRSTSLQGRETEIALIDQLLDRIDQGGSNLVVSGATGIGKSAILDEAKSRARECGITVLGMTGVLAEVHIAFAGLEQALRPLMKQAKSLASRQRSALLNAFRMSDDAAASPDIWLVALATLSLLTEGAGHKPILLIADDAQWLDEATRDVLSFVSRRLSSDPIVLLLAVREGFDLPFGDAGTLRHVVPPLGNVDAARLLDLQAPGLSRDLHCRFLREAAGNPLALVELPRAIQAADHGEGRWLPLTERLERAFCSRLSELPDVTRTLLSVAAENDGTSPHEIMRASEVLLDGSIGVDVFAPAISARLIEFDATEVRFRHPLVRSAIHQVTDVATRKKVHAALAAIIEDQDRRLWHRAAATIGPDDELAVEHDLMATRVLRRGALTTVVEILQIAAKLSSTKKARRERLLRAAEFAAVDLGRPTLVEHLLRGAEVDGSDRLSAARVGWCREVGEPQMANDPRKISALIGFADQAHGAGAKDLASSLLVRAAQRCLWSNASSDVRASVLAAASQLELPELDPRLIAISAYVEPLQQGGEVYVKLQALSAGRLGDPHIGRILGSAANIIGAFDLGVSFLAESNAELRKQARIGNLPRVLFAQAWSEMEVGDWVGAMREAEEAVRLAEEVEAPYGPRRPRS</sequence>
<dbReference type="PANTHER" id="PTHR16305">
    <property type="entry name" value="TESTICULAR SOLUBLE ADENYLYL CYCLASE"/>
    <property type="match status" value="1"/>
</dbReference>
<evidence type="ECO:0000259" key="4">
    <source>
        <dbReference type="Pfam" id="PF13191"/>
    </source>
</evidence>
<dbReference type="GO" id="GO:0004016">
    <property type="term" value="F:adenylate cyclase activity"/>
    <property type="evidence" value="ECO:0007669"/>
    <property type="project" value="TreeGrafter"/>
</dbReference>
<keyword evidence="2" id="KW-0067">ATP-binding</keyword>
<dbReference type="PANTHER" id="PTHR16305:SF35">
    <property type="entry name" value="TRANSCRIPTIONAL ACTIVATOR DOMAIN"/>
    <property type="match status" value="1"/>
</dbReference>
<keyword evidence="1" id="KW-0547">Nucleotide-binding</keyword>
<organism evidence="5 6">
    <name type="scientific">Bradyrhizobium macuxiense</name>
    <dbReference type="NCBI Taxonomy" id="1755647"/>
    <lineage>
        <taxon>Bacteria</taxon>
        <taxon>Pseudomonadati</taxon>
        <taxon>Pseudomonadota</taxon>
        <taxon>Alphaproteobacteria</taxon>
        <taxon>Hyphomicrobiales</taxon>
        <taxon>Nitrobacteraceae</taxon>
        <taxon>Bradyrhizobium</taxon>
    </lineage>
</organism>